<sequence length="671" mass="74331">MTSYTTQDGTVLLSPIVSDVALVNMTPATFFNRLMERNPNAYGAITRPVATCMFILMGISCRLTESPHANVRLQAEDMVKRWEASGEWRTLGSIMKNSTQPVESPALNTSSSNTTFPIGSKTFTLPQMNESLFSQGVLDNVRFSRAFAKDNQQHAITKSAISAAVGHFAVRYFPNAAARVLISFNEHVPLATSSITLEGNRNQSGTQENTSNKGVVADGTTTSMTSDGSKLDHEAEVNVVPKATSLNGRSKIHISQRLGLLPSLQLKDADSRRCSILAALPSSVNLECSITHVHFITPKRSNGMMLCQIEVVARYEPLLILSCQNTALRDTVLQHLADRSINRGRDTRVPLTVARAEEINNCGRPQWFLPIEVNDSRTETFETIERFFQKIGMIPEADLIGNKKATASKRAMITIHDASDPWLKKYAMSQEGHMKRLVSAELVHSHEECSICQEIVQQNQSLPKGFISESAGKPAKDVTPVSPKSISSLPQMSDGEAVPRPPKKHTSTALDTKNIPDKPRVQRAERKGNNVPWKIPTAHPGSLADATTVDFLELEGKQRVRAAMGDKPVKDFDRHTDANSLEPSHKEEVSAFHDNYPGVIPVSSRTNQPALEHYKHRKQEEVSFNKLPNGVTESAKSEPVGKNDQIKGQRQINIRCFDHENIAQRRRRRKL</sequence>
<organism evidence="2 3">
    <name type="scientific">Imshaugia aleurites</name>
    <dbReference type="NCBI Taxonomy" id="172621"/>
    <lineage>
        <taxon>Eukaryota</taxon>
        <taxon>Fungi</taxon>
        <taxon>Dikarya</taxon>
        <taxon>Ascomycota</taxon>
        <taxon>Pezizomycotina</taxon>
        <taxon>Lecanoromycetes</taxon>
        <taxon>OSLEUM clade</taxon>
        <taxon>Lecanoromycetidae</taxon>
        <taxon>Lecanorales</taxon>
        <taxon>Lecanorineae</taxon>
        <taxon>Parmeliaceae</taxon>
        <taxon>Imshaugia</taxon>
    </lineage>
</organism>
<name>A0A8H3FEE0_9LECA</name>
<dbReference type="EMBL" id="CAJPDT010000022">
    <property type="protein sequence ID" value="CAF9919326.1"/>
    <property type="molecule type" value="Genomic_DNA"/>
</dbReference>
<comment type="caution">
    <text evidence="2">The sequence shown here is derived from an EMBL/GenBank/DDBJ whole genome shotgun (WGS) entry which is preliminary data.</text>
</comment>
<accession>A0A8H3FEE0</accession>
<reference evidence="2" key="1">
    <citation type="submission" date="2021-03" db="EMBL/GenBank/DDBJ databases">
        <authorList>
            <person name="Tagirdzhanova G."/>
        </authorList>
    </citation>
    <scope>NUCLEOTIDE SEQUENCE</scope>
</reference>
<feature type="region of interest" description="Disordered" evidence="1">
    <location>
        <begin position="195"/>
        <end position="229"/>
    </location>
</feature>
<feature type="compositionally biased region" description="Low complexity" evidence="1">
    <location>
        <begin position="218"/>
        <end position="228"/>
    </location>
</feature>
<feature type="compositionally biased region" description="Polar residues" evidence="1">
    <location>
        <begin position="195"/>
        <end position="213"/>
    </location>
</feature>
<dbReference type="OrthoDB" id="10483115at2759"/>
<protein>
    <submittedName>
        <fullName evidence="2">Uncharacterized protein</fullName>
    </submittedName>
</protein>
<feature type="compositionally biased region" description="Polar residues" evidence="1">
    <location>
        <begin position="482"/>
        <end position="491"/>
    </location>
</feature>
<feature type="compositionally biased region" description="Basic and acidic residues" evidence="1">
    <location>
        <begin position="635"/>
        <end position="646"/>
    </location>
</feature>
<keyword evidence="3" id="KW-1185">Reference proteome</keyword>
<evidence type="ECO:0000256" key="1">
    <source>
        <dbReference type="SAM" id="MobiDB-lite"/>
    </source>
</evidence>
<dbReference type="AlphaFoldDB" id="A0A8H3FEE0"/>
<evidence type="ECO:0000313" key="3">
    <source>
        <dbReference type="Proteomes" id="UP000664534"/>
    </source>
</evidence>
<proteinExistence type="predicted"/>
<feature type="compositionally biased region" description="Basic and acidic residues" evidence="1">
    <location>
        <begin position="514"/>
        <end position="526"/>
    </location>
</feature>
<gene>
    <name evidence="2" type="ORF">IMSHALPRED_004593</name>
</gene>
<feature type="region of interest" description="Disordered" evidence="1">
    <location>
        <begin position="615"/>
        <end position="646"/>
    </location>
</feature>
<evidence type="ECO:0000313" key="2">
    <source>
        <dbReference type="EMBL" id="CAF9919326.1"/>
    </source>
</evidence>
<feature type="region of interest" description="Disordered" evidence="1">
    <location>
        <begin position="466"/>
        <end position="526"/>
    </location>
</feature>
<dbReference type="Proteomes" id="UP000664534">
    <property type="component" value="Unassembled WGS sequence"/>
</dbReference>